<feature type="region of interest" description="Disordered" evidence="1">
    <location>
        <begin position="1"/>
        <end position="24"/>
    </location>
</feature>
<evidence type="ECO:0000313" key="2">
    <source>
        <dbReference type="EMBL" id="GBG81890.1"/>
    </source>
</evidence>
<keyword evidence="3" id="KW-1185">Reference proteome</keyword>
<sequence length="150" mass="17151">MGFPQLTKPREIEPQSDEDEPCCVDEQNEEELIQDNGEMNSQVWDELGKIALDQAERAASRWGSASLGRTVQTFSKADAALAYVNEHAKFICPVILAYELHKSLSGFEYVVMERDDFLMRYRDMSDGERAFYELIHPVSLPKINVIYISI</sequence>
<feature type="compositionally biased region" description="Acidic residues" evidence="1">
    <location>
        <begin position="14"/>
        <end position="24"/>
    </location>
</feature>
<name>A0A388LHU3_CHABU</name>
<proteinExistence type="predicted"/>
<accession>A0A388LHU3</accession>
<dbReference type="Gramene" id="GBG81890">
    <property type="protein sequence ID" value="GBG81890"/>
    <property type="gene ID" value="CBR_g34073"/>
</dbReference>
<evidence type="ECO:0000256" key="1">
    <source>
        <dbReference type="SAM" id="MobiDB-lite"/>
    </source>
</evidence>
<protein>
    <submittedName>
        <fullName evidence="2">Uncharacterized protein</fullName>
    </submittedName>
</protein>
<dbReference type="AlphaFoldDB" id="A0A388LHU3"/>
<dbReference type="EMBL" id="BFEA01000390">
    <property type="protein sequence ID" value="GBG81890.1"/>
    <property type="molecule type" value="Genomic_DNA"/>
</dbReference>
<comment type="caution">
    <text evidence="2">The sequence shown here is derived from an EMBL/GenBank/DDBJ whole genome shotgun (WGS) entry which is preliminary data.</text>
</comment>
<dbReference type="Proteomes" id="UP000265515">
    <property type="component" value="Unassembled WGS sequence"/>
</dbReference>
<reference evidence="2 3" key="1">
    <citation type="journal article" date="2018" name="Cell">
        <title>The Chara Genome: Secondary Complexity and Implications for Plant Terrestrialization.</title>
        <authorList>
            <person name="Nishiyama T."/>
            <person name="Sakayama H."/>
            <person name="Vries J.D."/>
            <person name="Buschmann H."/>
            <person name="Saint-Marcoux D."/>
            <person name="Ullrich K.K."/>
            <person name="Haas F.B."/>
            <person name="Vanderstraeten L."/>
            <person name="Becker D."/>
            <person name="Lang D."/>
            <person name="Vosolsobe S."/>
            <person name="Rombauts S."/>
            <person name="Wilhelmsson P.K.I."/>
            <person name="Janitza P."/>
            <person name="Kern R."/>
            <person name="Heyl A."/>
            <person name="Rumpler F."/>
            <person name="Villalobos L.I.A.C."/>
            <person name="Clay J.M."/>
            <person name="Skokan R."/>
            <person name="Toyoda A."/>
            <person name="Suzuki Y."/>
            <person name="Kagoshima H."/>
            <person name="Schijlen E."/>
            <person name="Tajeshwar N."/>
            <person name="Catarino B."/>
            <person name="Hetherington A.J."/>
            <person name="Saltykova A."/>
            <person name="Bonnot C."/>
            <person name="Breuninger H."/>
            <person name="Symeonidi A."/>
            <person name="Radhakrishnan G.V."/>
            <person name="Van Nieuwerburgh F."/>
            <person name="Deforce D."/>
            <person name="Chang C."/>
            <person name="Karol K.G."/>
            <person name="Hedrich R."/>
            <person name="Ulvskov P."/>
            <person name="Glockner G."/>
            <person name="Delwiche C.F."/>
            <person name="Petrasek J."/>
            <person name="Van de Peer Y."/>
            <person name="Friml J."/>
            <person name="Beilby M."/>
            <person name="Dolan L."/>
            <person name="Kohara Y."/>
            <person name="Sugano S."/>
            <person name="Fujiyama A."/>
            <person name="Delaux P.-M."/>
            <person name="Quint M."/>
            <person name="TheiBen G."/>
            <person name="Hagemann M."/>
            <person name="Harholt J."/>
            <person name="Dunand C."/>
            <person name="Zachgo S."/>
            <person name="Langdale J."/>
            <person name="Maumus F."/>
            <person name="Straeten D.V.D."/>
            <person name="Gould S.B."/>
            <person name="Rensing S.A."/>
        </authorList>
    </citation>
    <scope>NUCLEOTIDE SEQUENCE [LARGE SCALE GENOMIC DNA]</scope>
    <source>
        <strain evidence="2 3">S276</strain>
    </source>
</reference>
<organism evidence="2 3">
    <name type="scientific">Chara braunii</name>
    <name type="common">Braun's stonewort</name>
    <dbReference type="NCBI Taxonomy" id="69332"/>
    <lineage>
        <taxon>Eukaryota</taxon>
        <taxon>Viridiplantae</taxon>
        <taxon>Streptophyta</taxon>
        <taxon>Charophyceae</taxon>
        <taxon>Charales</taxon>
        <taxon>Characeae</taxon>
        <taxon>Chara</taxon>
    </lineage>
</organism>
<gene>
    <name evidence="2" type="ORF">CBR_g34073</name>
</gene>
<evidence type="ECO:0000313" key="3">
    <source>
        <dbReference type="Proteomes" id="UP000265515"/>
    </source>
</evidence>